<evidence type="ECO:0000256" key="6">
    <source>
        <dbReference type="SAM" id="Phobius"/>
    </source>
</evidence>
<dbReference type="AlphaFoldDB" id="A0A9W5Y4R3"/>
<dbReference type="PANTHER" id="PTHR30474:SF1">
    <property type="entry name" value="PEPTIDOGLYCAN GLYCOSYLTRANSFERASE MRDB"/>
    <property type="match status" value="1"/>
</dbReference>
<evidence type="ECO:0000256" key="1">
    <source>
        <dbReference type="ARBA" id="ARBA00004141"/>
    </source>
</evidence>
<dbReference type="InterPro" id="IPR047928">
    <property type="entry name" value="Perm_prefix_1"/>
</dbReference>
<evidence type="ECO:0000256" key="2">
    <source>
        <dbReference type="ARBA" id="ARBA00022692"/>
    </source>
</evidence>
<evidence type="ECO:0000313" key="8">
    <source>
        <dbReference type="Proteomes" id="UP001057868"/>
    </source>
</evidence>
<evidence type="ECO:0000256" key="5">
    <source>
        <dbReference type="ARBA" id="ARBA00023136"/>
    </source>
</evidence>
<feature type="transmembrane region" description="Helical" evidence="6">
    <location>
        <begin position="405"/>
        <end position="421"/>
    </location>
</feature>
<dbReference type="Proteomes" id="UP001057868">
    <property type="component" value="Unassembled WGS sequence"/>
</dbReference>
<keyword evidence="3" id="KW-0133">Cell shape</keyword>
<dbReference type="GO" id="GO:0008360">
    <property type="term" value="P:regulation of cell shape"/>
    <property type="evidence" value="ECO:0007669"/>
    <property type="project" value="UniProtKB-KW"/>
</dbReference>
<feature type="transmembrane region" description="Helical" evidence="6">
    <location>
        <begin position="114"/>
        <end position="134"/>
    </location>
</feature>
<feature type="transmembrane region" description="Helical" evidence="6">
    <location>
        <begin position="146"/>
        <end position="166"/>
    </location>
</feature>
<feature type="transmembrane region" description="Helical" evidence="6">
    <location>
        <begin position="373"/>
        <end position="399"/>
    </location>
</feature>
<comment type="caution">
    <text evidence="7">The sequence shown here is derived from an EMBL/GenBank/DDBJ whole genome shotgun (WGS) entry which is preliminary data.</text>
</comment>
<keyword evidence="7" id="KW-0132">Cell division</keyword>
<keyword evidence="7" id="KW-0131">Cell cycle</keyword>
<gene>
    <name evidence="7" type="ORF">CFOLD11_35210</name>
</gene>
<evidence type="ECO:0000313" key="7">
    <source>
        <dbReference type="EMBL" id="GKU26694.1"/>
    </source>
</evidence>
<evidence type="ECO:0000256" key="4">
    <source>
        <dbReference type="ARBA" id="ARBA00022989"/>
    </source>
</evidence>
<keyword evidence="2 6" id="KW-0812">Transmembrane</keyword>
<organism evidence="7 8">
    <name type="scientific">Clostridium folliculivorans</name>
    <dbReference type="NCBI Taxonomy" id="2886038"/>
    <lineage>
        <taxon>Bacteria</taxon>
        <taxon>Bacillati</taxon>
        <taxon>Bacillota</taxon>
        <taxon>Clostridia</taxon>
        <taxon>Eubacteriales</taxon>
        <taxon>Clostridiaceae</taxon>
        <taxon>Clostridium</taxon>
    </lineage>
</organism>
<name>A0A9W5Y4R3_9CLOT</name>
<feature type="transmembrane region" description="Helical" evidence="6">
    <location>
        <begin position="248"/>
        <end position="269"/>
    </location>
</feature>
<keyword evidence="8" id="KW-1185">Reference proteome</keyword>
<dbReference type="GO" id="GO:0051301">
    <property type="term" value="P:cell division"/>
    <property type="evidence" value="ECO:0007669"/>
    <property type="project" value="UniProtKB-KW"/>
</dbReference>
<dbReference type="PANTHER" id="PTHR30474">
    <property type="entry name" value="CELL CYCLE PROTEIN"/>
    <property type="match status" value="1"/>
</dbReference>
<feature type="transmembrane region" description="Helical" evidence="6">
    <location>
        <begin position="172"/>
        <end position="191"/>
    </location>
</feature>
<feature type="transmembrane region" description="Helical" evidence="6">
    <location>
        <begin position="225"/>
        <end position="241"/>
    </location>
</feature>
<dbReference type="InterPro" id="IPR001182">
    <property type="entry name" value="FtsW/RodA"/>
</dbReference>
<dbReference type="EMBL" id="BQXY01000006">
    <property type="protein sequence ID" value="GKU26694.1"/>
    <property type="molecule type" value="Genomic_DNA"/>
</dbReference>
<feature type="transmembrane region" description="Helical" evidence="6">
    <location>
        <begin position="83"/>
        <end position="102"/>
    </location>
</feature>
<dbReference type="GO" id="GO:0005886">
    <property type="term" value="C:plasma membrane"/>
    <property type="evidence" value="ECO:0007669"/>
    <property type="project" value="TreeGrafter"/>
</dbReference>
<dbReference type="GO" id="GO:0032153">
    <property type="term" value="C:cell division site"/>
    <property type="evidence" value="ECO:0007669"/>
    <property type="project" value="TreeGrafter"/>
</dbReference>
<dbReference type="Pfam" id="PF01098">
    <property type="entry name" value="FTSW_RODA_SPOVE"/>
    <property type="match status" value="1"/>
</dbReference>
<sequence length="438" mass="49520">MGIDNNLFDKFAEEVCSQIKCTEVHKEIKEELTCHLQDIREEYIAQGSSFQEASKFAISHMGDSEKIGFDLNKIYKKTPEYKTLIICSLFIAFGLFIQFSIFKNAPEVRSYNSYIRMILFTILGGILGIATYFFDYRKLEKYSWHIFIGANIILIFPLLFGVSIYGMSRTHILGISFDINLSAVILYSISFSGLFPRLYSSKLGVLKILALIIFCGYLLTLGGNHVTLIIFFVLSIVQLIYTGLEKKYVFSLLGIVSAALAILLISSPYRLRRLLVFINFEQFKDDTGYINNIIYELMRASNIFGNGVSKEIISSTPVINQDLIYIYIIYTFGWIVGLTLFALVIFFIVNLFKTSTSIKSIYGKTLFKGISSIFAVEFLLSILTNLNLFPIVSISMPFLSNSGNASFINMFLVGLICSIYGRKNLSKSLVKASLQINN</sequence>
<keyword evidence="4 6" id="KW-1133">Transmembrane helix</keyword>
<accession>A0A9W5Y4R3</accession>
<feature type="transmembrane region" description="Helical" evidence="6">
    <location>
        <begin position="324"/>
        <end position="352"/>
    </location>
</feature>
<reference evidence="7" key="1">
    <citation type="journal article" date="2023" name="Int. J. Syst. Evol. Microbiol.">
        <title>&lt;i&gt;Clostridium folliculivorans&lt;/i&gt; sp. nov., isolated from soil samples of an organic paddy in Japan.</title>
        <authorList>
            <person name="Tazawa J."/>
            <person name="Kobayashi H."/>
            <person name="Tanizawa Y."/>
            <person name="Uchino A."/>
            <person name="Tanaka F."/>
            <person name="Urashima Y."/>
            <person name="Miura S."/>
            <person name="Sakamoto M."/>
            <person name="Ohkuma M."/>
            <person name="Tohno M."/>
        </authorList>
    </citation>
    <scope>NUCLEOTIDE SEQUENCE</scope>
    <source>
        <strain evidence="7">D1-1</strain>
    </source>
</reference>
<keyword evidence="5 6" id="KW-0472">Membrane</keyword>
<dbReference type="NCBIfam" id="NF038403">
    <property type="entry name" value="perm_prefix_1"/>
    <property type="match status" value="1"/>
</dbReference>
<protein>
    <submittedName>
        <fullName evidence="7">Cell division protein FtsW</fullName>
    </submittedName>
</protein>
<dbReference type="RefSeq" id="WP_261853580.1">
    <property type="nucleotide sequence ID" value="NZ_BQXY01000006.1"/>
</dbReference>
<proteinExistence type="predicted"/>
<dbReference type="GO" id="GO:0015648">
    <property type="term" value="F:lipid-linked peptidoglycan transporter activity"/>
    <property type="evidence" value="ECO:0007669"/>
    <property type="project" value="TreeGrafter"/>
</dbReference>
<evidence type="ECO:0000256" key="3">
    <source>
        <dbReference type="ARBA" id="ARBA00022960"/>
    </source>
</evidence>
<comment type="subcellular location">
    <subcellularLocation>
        <location evidence="1">Membrane</location>
        <topology evidence="1">Multi-pass membrane protein</topology>
    </subcellularLocation>
</comment>